<feature type="compositionally biased region" description="Low complexity" evidence="1">
    <location>
        <begin position="1709"/>
        <end position="1721"/>
    </location>
</feature>
<feature type="compositionally biased region" description="Low complexity" evidence="1">
    <location>
        <begin position="719"/>
        <end position="731"/>
    </location>
</feature>
<feature type="compositionally biased region" description="Polar residues" evidence="1">
    <location>
        <begin position="1251"/>
        <end position="1260"/>
    </location>
</feature>
<dbReference type="InterPro" id="IPR055014">
    <property type="entry name" value="BapA_Bap-like_C"/>
</dbReference>
<evidence type="ECO:0000256" key="1">
    <source>
        <dbReference type="SAM" id="MobiDB-lite"/>
    </source>
</evidence>
<feature type="region of interest" description="Disordered" evidence="1">
    <location>
        <begin position="436"/>
        <end position="468"/>
    </location>
</feature>
<feature type="compositionally biased region" description="Polar residues" evidence="1">
    <location>
        <begin position="459"/>
        <end position="468"/>
    </location>
</feature>
<name>C4WQ37_9HYPH</name>
<feature type="compositionally biased region" description="Low complexity" evidence="1">
    <location>
        <begin position="1030"/>
        <end position="1046"/>
    </location>
</feature>
<feature type="compositionally biased region" description="Low complexity" evidence="1">
    <location>
        <begin position="634"/>
        <end position="650"/>
    </location>
</feature>
<feature type="region of interest" description="Disordered" evidence="1">
    <location>
        <begin position="316"/>
        <end position="335"/>
    </location>
</feature>
<sequence>MVIVTNKATGSSSTVAGNNIILSSPSVVKLSLSPRAIADYQKIGDDLVIRLHNGETIRIVHFYAHYPNGDDNDLVLQDEDGKLWVGQHGDGLADFNFAEIQSVDQLMGGATGGVSPVLLGLLGLGAVGGIIAAASSSDNDDDNDNGAGVDREPPAEPAVALENDTGLPDDGITGDGTVVVSNLEEGATWQYSTDGGKTWHDGSGASFELQPGVYGDGDILVRQIDSAGNIGPATSLGPVNVDVTAPTTDVAITDPEGDNIPTASGTTEPGSTVVVTWPDGTTSQVTADGTTGAWTATAPAEQPDGNVTVAVTDPAGNPGTGSGTWTSSDTTPPDTSATTVTVGAIAGDGVVNAAEAAGNVAVTVTITNPPSDAATTTVNVLVDGVPYAAVSNGDGTWTASVPGSALAGAATPTVTAEVVFADAAGNDAAPVTGTQTYTVDVTPPTTDVAITDPEGDNIPTASGTTEPGSTVVVTWPDGTTSQVTADGTTGAWTATAPAEQPDGNVTVAVTDPAGNPGTGSGTWTSSDTTPPDTSATTVTVGAIAGDGVVNAAEAAGNVAVTVTIANPPSDAATTTVNVLVDGVPYAAVSNGDGTWTASVPGSALAGAATPTVTAEVVFADAAGNDAAPVTGTQTYTVDVTPPTTDVAITDPEGDNIPTASGTTEPGSTVVVTWPDGTTSQVTADGTTGAWTATAPAEQPDGNVTVAVTDPAGNPGTGSGTWTSSDTTPPDTSATTVTVGAIAGDGVVNAAEAAGNVAVTVTITNPPSDAATTTVNVLVDGVPYAAVSNGDGTWTASVPGSALAGAATPTVTAEVVFADAAGNDAAPVTGTQTYTVDVTPPTTDVAITDPEGDNIPTASGTTEPGSTVVVTWPDGTTTQVTADGTTGAWTATAPAEQPDGNVTVAVTDPAGNPGTGSGTWTSSDTTPPDTSATTVTVGAIAGDGVVNAAEAAGNVAVTVTIANPPSDAATTTVNVLVDGVPYAAVSNGDGTWTASVPGSALAGAATPTVTAEVVFADAAGNDAAPVTGTQTYTVDVTPPTTDVAITDPEGDNIPTASGTTEPGSTVVVTWPDGTTSQVTADGTTGAWTATAPAEQPDGNVTVAVTDPAGNPGTGSGTWTSSDTTPPDTSATTVTVGAIAGDGVVNAAEAAGNVAVTVTITNPPSDAATTTVNVLVDGVPYAAVSNGDGTWTASVPGSALAGAATPTVTAEVVFADAAGNDAAPVTGTQTYTVDVTPPTTDVAITDPEGDNIPTASGTTEPGSTVVVTWPDGTTSQVTADGTTGAWTATAPAEQPDGNVTVAVTDPAGNPGTGSGTWTSSDTTPPDTSATTVTVGAIAGDGVVNAAEAAGNVAVTVTIANPPSDAATTTVNVLVDGVPYAAVSNGDGTWTASVPGSALAGAATPTVTAEVVFADAAGNDAAPVTGTQTYTVDVTPPTTDVAITDPEGDNIPTASGTTEPGSTVVVTWPDGTTSQVTADGTTGAWTATAPAEQPDGNVTVAVTDPAGNPGTGSGTWTSSDTTPPDTSATTVTVGAIAGDGVVNAAEAAGNVAVTVTIANPPSDAATTTVNVLVDGVPYAAVSNGDGTWTASVPGSALAGAATPTVTAEVVFADAAGNDAAPVTGTQTYTVDVTPPTTDVAITDPEGDNIPTASGTTEPGSTVVVTWPDGTTSQVTADGTTGAWTATAPAEQPDGNVTVAVTDPAGNPGTGSGTWTSSDTTPPDTSATTVTVGAIAGDGVVNAAEAAGNVAVTVTIANPPSDAATTTVNVLVDGVPYAAVSNGDGTWTASVPGSALAGAATPTVTAEVVFADAAGNDAAPVTGTQTYTVDVTPPTTDVAITDPEGDNIPTASGTTEPGSTVVVTWPDGTTSQVTADGTTGAWTATAPVEQPDGNVTVAVTDPAGNPGTGSGTWTSSDTTPPDTSATTVTVGAIAGDGVVNAAEAAGNVAVTVTITNPPSDAATTTVNVLVDGVPYAAVSNGDGTWTASVPGSALAGAATPTVTAEVVFADAAGNDAAPVTGTQTYTVDVTPPTTDVAITDPEGDNIPTASGTTEPGSTVVVTWPDGTTSQVTADGTTGAWTATAVLAQPAGTVSVAVTDPAGNPGSGSGGWTPSTTTPGAADDLAAASVDVVPTETAVDNGDATYLLGIGIGLGIIDLQATVLGVPSVGFTITEGHTQDLTFAFGGLANVGVLGDYQVVVQKWDALTGQWTSVDGSATGGSILNIGLLDGGANGVVIPDMDAGQYRAFMVYNGVGLSVLTTMTVSGLDHDYINTSIVTGEATGNVLDNDGGAAAAGHIVTSVNFNGTDYPVAAGPAGTTIIGQYGQLVIHQDGSYTYTPNADGTAIGKVDQFTYTLHDPVANTNTQAILYVRIDSDGQGLVWNDADLGADATYSVAATNDATEIDITWINPTDTAYFDQAQPLIGALGTVTANSNQFTIGSNMDATGSVVVSVTAAALASGTVTIQKLVGSVWQDVNTDNAFNVAVGVLGNVKTIDIGSLDLDAGTYRVHTTLSGALAAISITTDVNVTHLDQHVISGDPSISGSLVANDGVVPEGSRVVVSDGGTFVDASAAGTVIHGVHGDLTVYSNGTYKYEPLDTLAYADREGTDSFTYKIVLPGGYETTAELVVQLHDGAAVTFTTETADPVSAESFSADTSGDVVALGGLAGSDASDSSPEPAQHNLSEALLLDDGGGEIVLPSSDSETGGGSSADAAVSSTDTDLITVDEGSTVIDPLAYLTPDPLRQEDPPHSAHMV</sequence>
<feature type="region of interest" description="Disordered" evidence="1">
    <location>
        <begin position="634"/>
        <end position="667"/>
    </location>
</feature>
<feature type="domain" description="Biofilm-associated protein BapA-like prefix-like" evidence="2">
    <location>
        <begin position="3"/>
        <end position="116"/>
    </location>
</feature>
<feature type="region of interest" description="Disordered" evidence="1">
    <location>
        <begin position="1483"/>
        <end position="1523"/>
    </location>
</feature>
<feature type="compositionally biased region" description="Polar residues" evidence="1">
    <location>
        <begin position="1647"/>
        <end position="1657"/>
    </location>
</feature>
<feature type="compositionally biased region" description="Low complexity" evidence="1">
    <location>
        <begin position="832"/>
        <end position="848"/>
    </location>
</feature>
<feature type="compositionally biased region" description="Polar residues" evidence="1">
    <location>
        <begin position="261"/>
        <end position="270"/>
    </location>
</feature>
<feature type="region of interest" description="Disordered" evidence="1">
    <location>
        <begin position="1426"/>
        <end position="1459"/>
    </location>
</feature>
<feature type="compositionally biased region" description="Low complexity" evidence="1">
    <location>
        <begin position="436"/>
        <end position="452"/>
    </location>
</feature>
<reference evidence="3 4" key="1">
    <citation type="submission" date="2009-05" db="EMBL/GenBank/DDBJ databases">
        <authorList>
            <person name="Setubal J.C."/>
            <person name="Boyle S."/>
            <person name="Crasta O.R."/>
            <person name="Gillespie J.J."/>
            <person name="Kenyon R.W."/>
            <person name="Lu J."/>
            <person name="Mane S."/>
            <person name="Nagrani S."/>
            <person name="Shallom J.M."/>
            <person name="Shallom S."/>
            <person name="Shukla M."/>
            <person name="Snyder E.E."/>
            <person name="Sobral B.W."/>
            <person name="Wattam A.R."/>
            <person name="Will R."/>
            <person name="Williams K."/>
            <person name="Yoo H."/>
            <person name="Munk C."/>
            <person name="Tapia R."/>
            <person name="Green L."/>
            <person name="Rogers Y."/>
            <person name="Detter J.C."/>
            <person name="Bruce D."/>
            <person name="Brettin T.S."/>
            <person name="Tsolis R."/>
        </authorList>
    </citation>
    <scope>NUCLEOTIDE SEQUENCE [LARGE SCALE GENOMIC DNA]</scope>
    <source>
        <strain evidence="3 4">LMG 3301</strain>
    </source>
</reference>
<dbReference type="NCBIfam" id="NF045619">
    <property type="entry name" value="adhes_GNV_Cterm"/>
    <property type="match status" value="1"/>
</dbReference>
<evidence type="ECO:0000313" key="4">
    <source>
        <dbReference type="Proteomes" id="UP000004386"/>
    </source>
</evidence>
<feature type="region of interest" description="Disordered" evidence="1">
    <location>
        <begin position="1624"/>
        <end position="1657"/>
    </location>
</feature>
<feature type="region of interest" description="Disordered" evidence="1">
    <location>
        <begin position="493"/>
        <end position="533"/>
    </location>
</feature>
<feature type="compositionally biased region" description="Polar residues" evidence="1">
    <location>
        <begin position="657"/>
        <end position="667"/>
    </location>
</feature>
<feature type="region of interest" description="Disordered" evidence="1">
    <location>
        <begin position="1285"/>
        <end position="1325"/>
    </location>
</feature>
<feature type="compositionally biased region" description="Low complexity" evidence="1">
    <location>
        <begin position="2706"/>
        <end position="2715"/>
    </location>
</feature>
<feature type="region of interest" description="Disordered" evidence="1">
    <location>
        <begin position="691"/>
        <end position="731"/>
    </location>
</feature>
<dbReference type="NCBIfam" id="NF033510">
    <property type="entry name" value="Ca_tandemer"/>
    <property type="match status" value="19"/>
</dbReference>
<feature type="region of interest" description="Disordered" evidence="1">
    <location>
        <begin position="250"/>
        <end position="270"/>
    </location>
</feature>
<dbReference type="NCBIfam" id="NF033677">
    <property type="entry name" value="biofilm_BapA_N"/>
    <property type="match status" value="1"/>
</dbReference>
<feature type="compositionally biased region" description="Polar residues" evidence="1">
    <location>
        <begin position="1449"/>
        <end position="1459"/>
    </location>
</feature>
<feature type="region of interest" description="Disordered" evidence="1">
    <location>
        <begin position="1822"/>
        <end position="1854"/>
    </location>
</feature>
<feature type="region of interest" description="Disordered" evidence="1">
    <location>
        <begin position="1030"/>
        <end position="1062"/>
    </location>
</feature>
<feature type="region of interest" description="Disordered" evidence="1">
    <location>
        <begin position="1087"/>
        <end position="1127"/>
    </location>
</feature>
<feature type="region of interest" description="Disordered" evidence="1">
    <location>
        <begin position="832"/>
        <end position="865"/>
    </location>
</feature>
<evidence type="ECO:0000313" key="3">
    <source>
        <dbReference type="EMBL" id="EEQ94380.1"/>
    </source>
</evidence>
<dbReference type="Pfam" id="PF22783">
    <property type="entry name" value="BapA_N"/>
    <property type="match status" value="1"/>
</dbReference>
<feature type="compositionally biased region" description="Low complexity" evidence="1">
    <location>
        <begin position="1426"/>
        <end position="1442"/>
    </location>
</feature>
<accession>C4WQ37</accession>
<feature type="compositionally biased region" description="Polar residues" evidence="1">
    <location>
        <begin position="2043"/>
        <end position="2052"/>
    </location>
</feature>
<feature type="region of interest" description="Disordered" evidence="1">
    <location>
        <begin position="1681"/>
        <end position="1721"/>
    </location>
</feature>
<feature type="region of interest" description="Disordered" evidence="1">
    <location>
        <begin position="882"/>
        <end position="929"/>
    </location>
</feature>
<feature type="compositionally biased region" description="Low complexity" evidence="1">
    <location>
        <begin position="1822"/>
        <end position="1838"/>
    </location>
</feature>
<feature type="compositionally biased region" description="Low complexity" evidence="1">
    <location>
        <begin position="1313"/>
        <end position="1325"/>
    </location>
</feature>
<feature type="compositionally biased region" description="Low complexity" evidence="1">
    <location>
        <begin position="1511"/>
        <end position="1523"/>
    </location>
</feature>
<feature type="compositionally biased region" description="Polar residues" evidence="1">
    <location>
        <begin position="1053"/>
        <end position="1062"/>
    </location>
</feature>
<organism evidence="3 4">
    <name type="scientific">Brucella intermedia LMG 3301</name>
    <dbReference type="NCBI Taxonomy" id="641118"/>
    <lineage>
        <taxon>Bacteria</taxon>
        <taxon>Pseudomonadati</taxon>
        <taxon>Pseudomonadota</taxon>
        <taxon>Alphaproteobacteria</taxon>
        <taxon>Hyphomicrobiales</taxon>
        <taxon>Brucellaceae</taxon>
        <taxon>Brucella/Ochrobactrum group</taxon>
        <taxon>Brucella</taxon>
    </lineage>
</organism>
<feature type="region of interest" description="Disordered" evidence="1">
    <location>
        <begin position="2020"/>
        <end position="2052"/>
    </location>
</feature>
<dbReference type="HOGENOM" id="CLU_226567_0_0_5"/>
<dbReference type="RefSeq" id="WP_006469728.1">
    <property type="nucleotide sequence ID" value="NZ_ACQA01000002.1"/>
</dbReference>
<feature type="compositionally biased region" description="Low complexity" evidence="1">
    <location>
        <begin position="2107"/>
        <end position="2117"/>
    </location>
</feature>
<feature type="compositionally biased region" description="Polar residues" evidence="1">
    <location>
        <begin position="855"/>
        <end position="865"/>
    </location>
</feature>
<dbReference type="Proteomes" id="UP000004386">
    <property type="component" value="Unassembled WGS sequence"/>
</dbReference>
<feature type="region of interest" description="Disordered" evidence="1">
    <location>
        <begin position="135"/>
        <end position="154"/>
    </location>
</feature>
<feature type="region of interest" description="Disordered" evidence="1">
    <location>
        <begin position="1228"/>
        <end position="1260"/>
    </location>
</feature>
<feature type="compositionally biased region" description="Low complexity" evidence="1">
    <location>
        <begin position="2020"/>
        <end position="2036"/>
    </location>
</feature>
<gene>
    <name evidence="3" type="ORF">OINT_2001608</name>
</gene>
<evidence type="ECO:0000259" key="2">
    <source>
        <dbReference type="Pfam" id="PF22783"/>
    </source>
</evidence>
<dbReference type="Gene3D" id="2.60.40.10">
    <property type="entry name" value="Immunoglobulins"/>
    <property type="match status" value="20"/>
</dbReference>
<feature type="compositionally biased region" description="Low complexity" evidence="1">
    <location>
        <begin position="521"/>
        <end position="533"/>
    </location>
</feature>
<feature type="compositionally biased region" description="Polar residues" evidence="1">
    <location>
        <begin position="1845"/>
        <end position="1854"/>
    </location>
</feature>
<feature type="compositionally biased region" description="Low complexity" evidence="1">
    <location>
        <begin position="1115"/>
        <end position="1127"/>
    </location>
</feature>
<proteinExistence type="predicted"/>
<feature type="region of interest" description="Disordered" evidence="1">
    <location>
        <begin position="2688"/>
        <end position="2715"/>
    </location>
</feature>
<feature type="compositionally biased region" description="Low complexity" evidence="1">
    <location>
        <begin position="882"/>
        <end position="894"/>
    </location>
</feature>
<dbReference type="EMBL" id="ACQA01000002">
    <property type="protein sequence ID" value="EEQ94380.1"/>
    <property type="molecule type" value="Genomic_DNA"/>
</dbReference>
<feature type="region of interest" description="Disordered" evidence="1">
    <location>
        <begin position="2091"/>
        <end position="2117"/>
    </location>
</feature>
<dbReference type="InterPro" id="IPR048051">
    <property type="entry name" value="BapA-like_prefix-like"/>
</dbReference>
<feature type="compositionally biased region" description="Low complexity" evidence="1">
    <location>
        <begin position="917"/>
        <end position="929"/>
    </location>
</feature>
<dbReference type="InterPro" id="IPR013783">
    <property type="entry name" value="Ig-like_fold"/>
</dbReference>
<protein>
    <submittedName>
        <fullName evidence="3">Glycoprotein X</fullName>
    </submittedName>
</protein>
<comment type="caution">
    <text evidence="3">The sequence shown here is derived from an EMBL/GenBank/DDBJ whole genome shotgun (WGS) entry which is preliminary data.</text>
</comment>
<feature type="compositionally biased region" description="Low complexity" evidence="1">
    <location>
        <begin position="1624"/>
        <end position="1640"/>
    </location>
</feature>
<feature type="compositionally biased region" description="Low complexity" evidence="1">
    <location>
        <begin position="1228"/>
        <end position="1244"/>
    </location>
</feature>
<feature type="compositionally biased region" description="Low complexity" evidence="1">
    <location>
        <begin position="323"/>
        <end position="335"/>
    </location>
</feature>